<keyword evidence="2" id="KW-0808">Transferase</keyword>
<gene>
    <name evidence="2" type="ORF">SAMN04244553_4705</name>
</gene>
<dbReference type="Pfam" id="PF01135">
    <property type="entry name" value="PCMT"/>
    <property type="match status" value="1"/>
</dbReference>
<dbReference type="RefSeq" id="WP_097246750.1">
    <property type="nucleotide sequence ID" value="NZ_JAMTCV010000013.1"/>
</dbReference>
<proteinExistence type="predicted"/>
<name>A0A285LWP7_9NOCA</name>
<sequence>MGDARFPWFADTMTLGPADRVLEIGPGASPSLSLLAERVPEGRVIGVERSATAVARAAQRLRAAGHDPSVHGSVPNEGAAAAARHSTATRTEAREGAAGRGASRGGAEPREDEAAQGDSGRVGLVHVELTKLRPEQVLDDFGIDAFDKILAVNVNLFWTKRPTAELALIRRLLAPGGGLYLCYGYGDPDGAASSPKPPPGRLGEHLTAAGFTVRTVASGDLLCVIAEPK</sequence>
<dbReference type="GO" id="GO:0032259">
    <property type="term" value="P:methylation"/>
    <property type="evidence" value="ECO:0007669"/>
    <property type="project" value="UniProtKB-KW"/>
</dbReference>
<protein>
    <submittedName>
        <fullName evidence="2">Methyltransferase domain-containing protein</fullName>
    </submittedName>
</protein>
<keyword evidence="3" id="KW-1185">Reference proteome</keyword>
<dbReference type="SUPFAM" id="SSF53335">
    <property type="entry name" value="S-adenosyl-L-methionine-dependent methyltransferases"/>
    <property type="match status" value="1"/>
</dbReference>
<dbReference type="Gene3D" id="3.40.50.150">
    <property type="entry name" value="Vaccinia Virus protein VP39"/>
    <property type="match status" value="1"/>
</dbReference>
<dbReference type="STRING" id="1379680.GCA_001612615_05561"/>
<organism evidence="2 3">
    <name type="scientific">Nocardia amikacinitolerans</name>
    <dbReference type="NCBI Taxonomy" id="756689"/>
    <lineage>
        <taxon>Bacteria</taxon>
        <taxon>Bacillati</taxon>
        <taxon>Actinomycetota</taxon>
        <taxon>Actinomycetes</taxon>
        <taxon>Mycobacteriales</taxon>
        <taxon>Nocardiaceae</taxon>
        <taxon>Nocardia</taxon>
    </lineage>
</organism>
<dbReference type="InterPro" id="IPR029063">
    <property type="entry name" value="SAM-dependent_MTases_sf"/>
</dbReference>
<feature type="compositionally biased region" description="Low complexity" evidence="1">
    <location>
        <begin position="77"/>
        <end position="90"/>
    </location>
</feature>
<evidence type="ECO:0000256" key="1">
    <source>
        <dbReference type="SAM" id="MobiDB-lite"/>
    </source>
</evidence>
<dbReference type="EMBL" id="OBEG01000005">
    <property type="protein sequence ID" value="SNY87751.1"/>
    <property type="molecule type" value="Genomic_DNA"/>
</dbReference>
<accession>A0A285LWP7</accession>
<reference evidence="2 3" key="1">
    <citation type="submission" date="2017-09" db="EMBL/GenBank/DDBJ databases">
        <authorList>
            <person name="Ehlers B."/>
            <person name="Leendertz F.H."/>
        </authorList>
    </citation>
    <scope>NUCLEOTIDE SEQUENCE [LARGE SCALE GENOMIC DNA]</scope>
    <source>
        <strain evidence="2 3">DSM 45537</strain>
    </source>
</reference>
<dbReference type="OrthoDB" id="4571118at2"/>
<evidence type="ECO:0000313" key="3">
    <source>
        <dbReference type="Proteomes" id="UP000219565"/>
    </source>
</evidence>
<keyword evidence="2" id="KW-0489">Methyltransferase</keyword>
<dbReference type="Proteomes" id="UP000219565">
    <property type="component" value="Unassembled WGS sequence"/>
</dbReference>
<dbReference type="GO" id="GO:0008168">
    <property type="term" value="F:methyltransferase activity"/>
    <property type="evidence" value="ECO:0007669"/>
    <property type="project" value="UniProtKB-KW"/>
</dbReference>
<dbReference type="AlphaFoldDB" id="A0A285LWP7"/>
<evidence type="ECO:0000313" key="2">
    <source>
        <dbReference type="EMBL" id="SNY87751.1"/>
    </source>
</evidence>
<feature type="region of interest" description="Disordered" evidence="1">
    <location>
        <begin position="60"/>
        <end position="119"/>
    </location>
</feature>